<keyword evidence="4" id="KW-0539">Nucleus</keyword>
<dbReference type="SMART" id="SM00338">
    <property type="entry name" value="BRLZ"/>
    <property type="match status" value="1"/>
</dbReference>
<dbReference type="InterPro" id="IPR051027">
    <property type="entry name" value="bZIP_transcription_factors"/>
</dbReference>
<feature type="region of interest" description="Disordered" evidence="6">
    <location>
        <begin position="303"/>
        <end position="369"/>
    </location>
</feature>
<evidence type="ECO:0000256" key="1">
    <source>
        <dbReference type="ARBA" id="ARBA00004123"/>
    </source>
</evidence>
<comment type="subcellular location">
    <subcellularLocation>
        <location evidence="1">Nucleus</location>
    </subcellularLocation>
</comment>
<evidence type="ECO:0000256" key="3">
    <source>
        <dbReference type="ARBA" id="ARBA00023163"/>
    </source>
</evidence>
<feature type="compositionally biased region" description="Basic and acidic residues" evidence="6">
    <location>
        <begin position="184"/>
        <end position="205"/>
    </location>
</feature>
<gene>
    <name evidence="8" type="ORF">NLU13_7917</name>
</gene>
<dbReference type="GO" id="GO:0005634">
    <property type="term" value="C:nucleus"/>
    <property type="evidence" value="ECO:0007669"/>
    <property type="project" value="UniProtKB-SubCell"/>
</dbReference>
<evidence type="ECO:0000259" key="7">
    <source>
        <dbReference type="PROSITE" id="PS50217"/>
    </source>
</evidence>
<dbReference type="InterPro" id="IPR004827">
    <property type="entry name" value="bZIP"/>
</dbReference>
<keyword evidence="3" id="KW-0804">Transcription</keyword>
<dbReference type="Pfam" id="PF00170">
    <property type="entry name" value="bZIP_1"/>
    <property type="match status" value="1"/>
</dbReference>
<proteinExistence type="predicted"/>
<evidence type="ECO:0000313" key="9">
    <source>
        <dbReference type="Proteomes" id="UP001175261"/>
    </source>
</evidence>
<dbReference type="Proteomes" id="UP001175261">
    <property type="component" value="Unassembled WGS sequence"/>
</dbReference>
<feature type="region of interest" description="Disordered" evidence="6">
    <location>
        <begin position="75"/>
        <end position="224"/>
    </location>
</feature>
<dbReference type="AlphaFoldDB" id="A0AA39L5N4"/>
<dbReference type="PROSITE" id="PS50217">
    <property type="entry name" value="BZIP"/>
    <property type="match status" value="1"/>
</dbReference>
<feature type="region of interest" description="Disordered" evidence="6">
    <location>
        <begin position="42"/>
        <end position="62"/>
    </location>
</feature>
<dbReference type="Gene3D" id="1.20.5.170">
    <property type="match status" value="1"/>
</dbReference>
<dbReference type="SUPFAM" id="SSF57959">
    <property type="entry name" value="Leucine zipper domain"/>
    <property type="match status" value="1"/>
</dbReference>
<dbReference type="InterPro" id="IPR046347">
    <property type="entry name" value="bZIP_sf"/>
</dbReference>
<keyword evidence="9" id="KW-1185">Reference proteome</keyword>
<evidence type="ECO:0000256" key="2">
    <source>
        <dbReference type="ARBA" id="ARBA00023015"/>
    </source>
</evidence>
<dbReference type="PROSITE" id="PS00036">
    <property type="entry name" value="BZIP_BASIC"/>
    <property type="match status" value="1"/>
</dbReference>
<feature type="compositionally biased region" description="Low complexity" evidence="6">
    <location>
        <begin position="314"/>
        <end position="341"/>
    </location>
</feature>
<dbReference type="GO" id="GO:0003700">
    <property type="term" value="F:DNA-binding transcription factor activity"/>
    <property type="evidence" value="ECO:0007669"/>
    <property type="project" value="InterPro"/>
</dbReference>
<feature type="compositionally biased region" description="Basic and acidic residues" evidence="6">
    <location>
        <begin position="303"/>
        <end position="312"/>
    </location>
</feature>
<feature type="coiled-coil region" evidence="5">
    <location>
        <begin position="243"/>
        <end position="270"/>
    </location>
</feature>
<comment type="caution">
    <text evidence="8">The sequence shown here is derived from an EMBL/GenBank/DDBJ whole genome shotgun (WGS) entry which is preliminary data.</text>
</comment>
<feature type="domain" description="BZIP" evidence="7">
    <location>
        <begin position="218"/>
        <end position="281"/>
    </location>
</feature>
<keyword evidence="2" id="KW-0805">Transcription regulation</keyword>
<dbReference type="PANTHER" id="PTHR19304">
    <property type="entry name" value="CYCLIC-AMP RESPONSE ELEMENT BINDING PROTEIN"/>
    <property type="match status" value="1"/>
</dbReference>
<dbReference type="CDD" id="cd14687">
    <property type="entry name" value="bZIP_ATF2"/>
    <property type="match status" value="1"/>
</dbReference>
<keyword evidence="5" id="KW-0175">Coiled coil</keyword>
<feature type="compositionally biased region" description="Basic residues" evidence="6">
    <location>
        <begin position="167"/>
        <end position="183"/>
    </location>
</feature>
<dbReference type="EMBL" id="JAPDFR010000007">
    <property type="protein sequence ID" value="KAK0385441.1"/>
    <property type="molecule type" value="Genomic_DNA"/>
</dbReference>
<evidence type="ECO:0000256" key="4">
    <source>
        <dbReference type="ARBA" id="ARBA00023242"/>
    </source>
</evidence>
<organism evidence="8 9">
    <name type="scientific">Sarocladium strictum</name>
    <name type="common">Black bundle disease fungus</name>
    <name type="synonym">Acremonium strictum</name>
    <dbReference type="NCBI Taxonomy" id="5046"/>
    <lineage>
        <taxon>Eukaryota</taxon>
        <taxon>Fungi</taxon>
        <taxon>Dikarya</taxon>
        <taxon>Ascomycota</taxon>
        <taxon>Pezizomycotina</taxon>
        <taxon>Sordariomycetes</taxon>
        <taxon>Hypocreomycetidae</taxon>
        <taxon>Hypocreales</taxon>
        <taxon>Sarocladiaceae</taxon>
        <taxon>Sarocladium</taxon>
    </lineage>
</organism>
<sequence>MAMETDVSFLGQSLDLPLDATFSDFANQGSLLDPRTHLSFDQTLAGKPSPGTPSQFLLTPSSLWDRPTFDDASMDIFADFTEASDQASDQQQPTQSAQSPQEAPDETSIPNQASVPAILKIKEESPLPAVPPPATRRLTRATSSGSQATHNSILDKVSAASSDGAKVKKSRTTSKRTTKRTKAQTKDKQASKEDEMIDRLLRTEDGNQAEEQPTGEEDVRRNKFLERNRVAASKCRQKKKEWMHSLEETKTELEKQHNTLHETLNGLLAEISVLKEHLMIHANCGDPNIDQWFATEARKFVESKTRADDARRPSSSSGSGETQFSSRSSVVQYSPTSSVAPPTVPSPKVKNETFSYDYMPDDMFANDHT</sequence>
<feature type="compositionally biased region" description="Low complexity" evidence="6">
    <location>
        <begin position="81"/>
        <end position="102"/>
    </location>
</feature>
<feature type="compositionally biased region" description="Polar residues" evidence="6">
    <location>
        <begin position="140"/>
        <end position="152"/>
    </location>
</feature>
<feature type="compositionally biased region" description="Polar residues" evidence="6">
    <location>
        <begin position="52"/>
        <end position="62"/>
    </location>
</feature>
<evidence type="ECO:0000313" key="8">
    <source>
        <dbReference type="EMBL" id="KAK0385441.1"/>
    </source>
</evidence>
<name>A0AA39L5N4_SARSR</name>
<reference evidence="8" key="1">
    <citation type="submission" date="2022-10" db="EMBL/GenBank/DDBJ databases">
        <title>Determination and structural analysis of whole genome sequence of Sarocladium strictum F4-1.</title>
        <authorList>
            <person name="Hu L."/>
            <person name="Jiang Y."/>
        </authorList>
    </citation>
    <scope>NUCLEOTIDE SEQUENCE</scope>
    <source>
        <strain evidence="8">F4-1</strain>
    </source>
</reference>
<accession>A0AA39L5N4</accession>
<evidence type="ECO:0000256" key="5">
    <source>
        <dbReference type="SAM" id="Coils"/>
    </source>
</evidence>
<protein>
    <recommendedName>
        <fullName evidence="7">BZIP domain-containing protein</fullName>
    </recommendedName>
</protein>
<evidence type="ECO:0000256" key="6">
    <source>
        <dbReference type="SAM" id="MobiDB-lite"/>
    </source>
</evidence>